<evidence type="ECO:0000313" key="2">
    <source>
        <dbReference type="Proteomes" id="UP001165960"/>
    </source>
</evidence>
<organism evidence="1 2">
    <name type="scientific">Entomophthora muscae</name>
    <dbReference type="NCBI Taxonomy" id="34485"/>
    <lineage>
        <taxon>Eukaryota</taxon>
        <taxon>Fungi</taxon>
        <taxon>Fungi incertae sedis</taxon>
        <taxon>Zoopagomycota</taxon>
        <taxon>Entomophthoromycotina</taxon>
        <taxon>Entomophthoromycetes</taxon>
        <taxon>Entomophthorales</taxon>
        <taxon>Entomophthoraceae</taxon>
        <taxon>Entomophthora</taxon>
    </lineage>
</organism>
<gene>
    <name evidence="1" type="ORF">DSO57_1032532</name>
</gene>
<dbReference type="Proteomes" id="UP001165960">
    <property type="component" value="Unassembled WGS sequence"/>
</dbReference>
<proteinExistence type="predicted"/>
<reference evidence="1" key="1">
    <citation type="submission" date="2022-04" db="EMBL/GenBank/DDBJ databases">
        <title>Genome of the entomopathogenic fungus Entomophthora muscae.</title>
        <authorList>
            <person name="Elya C."/>
            <person name="Lovett B.R."/>
            <person name="Lee E."/>
            <person name="Macias A.M."/>
            <person name="Hajek A.E."/>
            <person name="De Bivort B.L."/>
            <person name="Kasson M.T."/>
            <person name="De Fine Licht H.H."/>
            <person name="Stajich J.E."/>
        </authorList>
    </citation>
    <scope>NUCLEOTIDE SEQUENCE</scope>
    <source>
        <strain evidence="1">Berkeley</strain>
    </source>
</reference>
<accession>A0ACC2TBF3</accession>
<evidence type="ECO:0000313" key="1">
    <source>
        <dbReference type="EMBL" id="KAJ9071917.1"/>
    </source>
</evidence>
<comment type="caution">
    <text evidence="1">The sequence shown here is derived from an EMBL/GenBank/DDBJ whole genome shotgun (WGS) entry which is preliminary data.</text>
</comment>
<name>A0ACC2TBF3_9FUNG</name>
<sequence>MQMFDDIPGHAQNILASSKNVLKSLTCNSLEYPALNPAPSMSPSLAPPMPPLPVVPGVQAQEDSLEAKEHSPKCASWLLGGMVLMGLDSYFPQLSSVSSLWTPLQEAIPVLHWIVSWWILPPGWEPNLVSLAPLSHTSIANTSSTPKTLMWLTRKLCYTFYSVYLGLTCLIITW</sequence>
<dbReference type="EMBL" id="QTSX02003085">
    <property type="protein sequence ID" value="KAJ9071917.1"/>
    <property type="molecule type" value="Genomic_DNA"/>
</dbReference>
<keyword evidence="2" id="KW-1185">Reference proteome</keyword>
<protein>
    <submittedName>
        <fullName evidence="1">Uncharacterized protein</fullName>
    </submittedName>
</protein>